<organism evidence="1 2">
    <name type="scientific">Flavobacterium zhoui</name>
    <dbReference type="NCBI Taxonomy" id="3230414"/>
    <lineage>
        <taxon>Bacteria</taxon>
        <taxon>Pseudomonadati</taxon>
        <taxon>Bacteroidota</taxon>
        <taxon>Flavobacteriia</taxon>
        <taxon>Flavobacteriales</taxon>
        <taxon>Flavobacteriaceae</taxon>
        <taxon>Flavobacterium</taxon>
    </lineage>
</organism>
<reference evidence="1 2" key="1">
    <citation type="submission" date="2024-06" db="EMBL/GenBank/DDBJ databases">
        <title>Flavobacterium spp. isolated from glacier.</title>
        <authorList>
            <person name="Han D."/>
        </authorList>
    </citation>
    <scope>NUCLEOTIDE SEQUENCE [LARGE SCALE GENOMIC DNA]</scope>
    <source>
        <strain evidence="1 2">ZS1P70</strain>
    </source>
</reference>
<evidence type="ECO:0000313" key="1">
    <source>
        <dbReference type="EMBL" id="MFE3871931.1"/>
    </source>
</evidence>
<keyword evidence="2" id="KW-1185">Reference proteome</keyword>
<gene>
    <name evidence="1" type="ORF">ACFX5F_11940</name>
</gene>
<comment type="caution">
    <text evidence="1">The sequence shown here is derived from an EMBL/GenBank/DDBJ whole genome shotgun (WGS) entry which is preliminary data.</text>
</comment>
<protein>
    <recommendedName>
        <fullName evidence="3">DUF2764 family protein</fullName>
    </recommendedName>
</protein>
<accession>A0ABW6I6N2</accession>
<dbReference type="RefSeq" id="WP_379852261.1">
    <property type="nucleotide sequence ID" value="NZ_JBHZPY010000010.1"/>
</dbReference>
<evidence type="ECO:0008006" key="3">
    <source>
        <dbReference type="Google" id="ProtNLM"/>
    </source>
</evidence>
<evidence type="ECO:0000313" key="2">
    <source>
        <dbReference type="Proteomes" id="UP001600107"/>
    </source>
</evidence>
<sequence length="174" mass="20789">MEIVITFVPDLYAFHLPNMEFDELERVLDEWENPLFLFEFFSDNEADLNGGYTIEEAIEKTRNEVKKFRKRMLDLASATPSRLNEFFQNLHNQEYKKTILPKQKARQNWLRLYALKIMDDDQTFYVITGGMIKLTALMEDRPHGLYERNKINQCSDYLKDKGVYDTDSFIEIFF</sequence>
<proteinExistence type="predicted"/>
<name>A0ABW6I6N2_9FLAO</name>
<dbReference type="Proteomes" id="UP001600107">
    <property type="component" value="Unassembled WGS sequence"/>
</dbReference>
<dbReference type="EMBL" id="JBHZPY010000010">
    <property type="protein sequence ID" value="MFE3871931.1"/>
    <property type="molecule type" value="Genomic_DNA"/>
</dbReference>